<evidence type="ECO:0000313" key="1">
    <source>
        <dbReference type="EMBL" id="UGS26342.1"/>
    </source>
</evidence>
<dbReference type="EMBL" id="CP082781">
    <property type="protein sequence ID" value="UGS26342.1"/>
    <property type="molecule type" value="Genomic_DNA"/>
</dbReference>
<sequence length="45" mass="5036">MNATAYRCECGTPITVERGYSACAHCDQPCNRRACQRCNRAGIKR</sequence>
<dbReference type="RefSeq" id="WP_231820059.1">
    <property type="nucleotide sequence ID" value="NZ_CP082781.1"/>
</dbReference>
<protein>
    <recommendedName>
        <fullName evidence="3">Metallothionein</fullName>
    </recommendedName>
</protein>
<proteinExistence type="predicted"/>
<reference evidence="1 2" key="1">
    <citation type="submission" date="2023-01" db="EMBL/GenBank/DDBJ databases">
        <title>Characterization of estradiol degrading bacteria Microbacterium sp. MZT7 and reveal degrading genes through genome analysis.</title>
        <authorList>
            <person name="Hao P."/>
            <person name="Gao Y."/>
        </authorList>
    </citation>
    <scope>NUCLEOTIDE SEQUENCE [LARGE SCALE GENOMIC DNA]</scope>
    <source>
        <strain evidence="1 2">MZT7</strain>
    </source>
</reference>
<accession>A0ABY3RQM1</accession>
<evidence type="ECO:0000313" key="2">
    <source>
        <dbReference type="Proteomes" id="UP001199642"/>
    </source>
</evidence>
<evidence type="ECO:0008006" key="3">
    <source>
        <dbReference type="Google" id="ProtNLM"/>
    </source>
</evidence>
<dbReference type="Proteomes" id="UP001199642">
    <property type="component" value="Chromosome"/>
</dbReference>
<organism evidence="1 2">
    <name type="scientific">Microbacterium resistens</name>
    <dbReference type="NCBI Taxonomy" id="156977"/>
    <lineage>
        <taxon>Bacteria</taxon>
        <taxon>Bacillati</taxon>
        <taxon>Actinomycetota</taxon>
        <taxon>Actinomycetes</taxon>
        <taxon>Micrococcales</taxon>
        <taxon>Microbacteriaceae</taxon>
        <taxon>Microbacterium</taxon>
    </lineage>
</organism>
<gene>
    <name evidence="1" type="ORF">K8F61_17205</name>
</gene>
<name>A0ABY3RQM1_9MICO</name>
<keyword evidence="2" id="KW-1185">Reference proteome</keyword>